<dbReference type="Proteomes" id="UP000013148">
    <property type="component" value="Unassembled WGS sequence"/>
</dbReference>
<dbReference type="EMBL" id="APPJ01000010">
    <property type="protein sequence ID" value="ENV17616.1"/>
    <property type="molecule type" value="Genomic_DNA"/>
</dbReference>
<keyword evidence="2" id="KW-1185">Reference proteome</keyword>
<dbReference type="HOGENOM" id="CLU_3408406_0_0_6"/>
<sequence>MSTMELEQFQDIVNRIHPELFSRYPFDYL</sequence>
<comment type="caution">
    <text evidence="1">The sequence shown here is derived from an EMBL/GenBank/DDBJ whole genome shotgun (WGS) entry which is preliminary data.</text>
</comment>
<gene>
    <name evidence="1" type="ORF">F964_02334</name>
</gene>
<proteinExistence type="predicted"/>
<evidence type="ECO:0000313" key="2">
    <source>
        <dbReference type="Proteomes" id="UP000013148"/>
    </source>
</evidence>
<dbReference type="AlphaFoldDB" id="N8X065"/>
<evidence type="ECO:0000313" key="1">
    <source>
        <dbReference type="EMBL" id="ENV17616.1"/>
    </source>
</evidence>
<organism evidence="1 2">
    <name type="scientific">Acinetobacter guillouiae NIPH 991</name>
    <dbReference type="NCBI Taxonomy" id="1217656"/>
    <lineage>
        <taxon>Bacteria</taxon>
        <taxon>Pseudomonadati</taxon>
        <taxon>Pseudomonadota</taxon>
        <taxon>Gammaproteobacteria</taxon>
        <taxon>Moraxellales</taxon>
        <taxon>Moraxellaceae</taxon>
        <taxon>Acinetobacter</taxon>
    </lineage>
</organism>
<protein>
    <submittedName>
        <fullName evidence="1">Uncharacterized protein</fullName>
    </submittedName>
</protein>
<name>N8X065_ACIGI</name>
<accession>N8X065</accession>
<reference evidence="1 2" key="1">
    <citation type="submission" date="2013-02" db="EMBL/GenBank/DDBJ databases">
        <title>The Genome Sequence of Acinetobacter guillouiae NIPH 991.</title>
        <authorList>
            <consortium name="The Broad Institute Genome Sequencing Platform"/>
            <consortium name="The Broad Institute Genome Sequencing Center for Infectious Disease"/>
            <person name="Cerqueira G."/>
            <person name="Feldgarden M."/>
            <person name="Courvalin P."/>
            <person name="Perichon B."/>
            <person name="Grillot-Courvalin C."/>
            <person name="Clermont D."/>
            <person name="Rocha E."/>
            <person name="Yoon E.-J."/>
            <person name="Nemec A."/>
            <person name="Walker B."/>
            <person name="Young S.K."/>
            <person name="Zeng Q."/>
            <person name="Gargeya S."/>
            <person name="Fitzgerald M."/>
            <person name="Haas B."/>
            <person name="Abouelleil A."/>
            <person name="Alvarado L."/>
            <person name="Arachchi H.M."/>
            <person name="Berlin A.M."/>
            <person name="Chapman S.B."/>
            <person name="Dewar J."/>
            <person name="Goldberg J."/>
            <person name="Griggs A."/>
            <person name="Gujja S."/>
            <person name="Hansen M."/>
            <person name="Howarth C."/>
            <person name="Imamovic A."/>
            <person name="Larimer J."/>
            <person name="McCowan C."/>
            <person name="Murphy C."/>
            <person name="Neiman D."/>
            <person name="Pearson M."/>
            <person name="Priest M."/>
            <person name="Roberts A."/>
            <person name="Saif S."/>
            <person name="Shea T."/>
            <person name="Sisk P."/>
            <person name="Sykes S."/>
            <person name="Wortman J."/>
            <person name="Nusbaum C."/>
            <person name="Birren B."/>
        </authorList>
    </citation>
    <scope>NUCLEOTIDE SEQUENCE [LARGE SCALE GENOMIC DNA]</scope>
    <source>
        <strain evidence="1 2">NIPH 991</strain>
    </source>
</reference>